<dbReference type="InterPro" id="IPR005850">
    <property type="entry name" value="GalP_Utransf_C"/>
</dbReference>
<dbReference type="GO" id="GO:0005737">
    <property type="term" value="C:cytoplasm"/>
    <property type="evidence" value="ECO:0007669"/>
    <property type="project" value="UniProtKB-SubCell"/>
</dbReference>
<accession>E4MNW7</accession>
<keyword evidence="5 9" id="KW-0808">Transferase</keyword>
<reference evidence="12 13" key="1">
    <citation type="submission" date="2010-10" db="EMBL/GenBank/DDBJ databases">
        <authorList>
            <person name="Muzny D."/>
            <person name="Qin X."/>
            <person name="Deng J."/>
            <person name="Jiang H."/>
            <person name="Liu Y."/>
            <person name="Qu J."/>
            <person name="Song X.-Z."/>
            <person name="Zhang L."/>
            <person name="Thornton R."/>
            <person name="Coyle M."/>
            <person name="Francisco L."/>
            <person name="Jackson L."/>
            <person name="Javaid M."/>
            <person name="Korchina V."/>
            <person name="Kovar C."/>
            <person name="Mata R."/>
            <person name="Mathew T."/>
            <person name="Ngo R."/>
            <person name="Nguyen L."/>
            <person name="Nguyen N."/>
            <person name="Okwuonu G."/>
            <person name="Ongeri F."/>
            <person name="Pham C."/>
            <person name="Simmons D."/>
            <person name="Wilczek-Boney K."/>
            <person name="Hale W."/>
            <person name="Jakkamsetti A."/>
            <person name="Pham P."/>
            <person name="Ruth R."/>
            <person name="San Lucas F."/>
            <person name="Warren J."/>
            <person name="Zhang J."/>
            <person name="Zhao Z."/>
            <person name="Zhou C."/>
            <person name="Zhu D."/>
            <person name="Lee S."/>
            <person name="Bess C."/>
            <person name="Blankenburg K."/>
            <person name="Forbes L."/>
            <person name="Fu Q."/>
            <person name="Gubbala S."/>
            <person name="Hirani K."/>
            <person name="Jayaseelan J.C."/>
            <person name="Lara F."/>
            <person name="Munidasa M."/>
            <person name="Palculict T."/>
            <person name="Patil S."/>
            <person name="Pu L.-L."/>
            <person name="Saada N."/>
            <person name="Tang L."/>
            <person name="Weissenberger G."/>
            <person name="Zhu Y."/>
            <person name="Hemphill L."/>
            <person name="Shang Y."/>
            <person name="Youmans B."/>
            <person name="Ayvaz T."/>
            <person name="Ross M."/>
            <person name="Santibanez J."/>
            <person name="Aqrawi P."/>
            <person name="Gross S."/>
            <person name="Joshi V."/>
            <person name="Fowler G."/>
            <person name="Nazareth L."/>
            <person name="Reid J."/>
            <person name="Worley K."/>
            <person name="Petrosino J."/>
            <person name="Highlander S."/>
            <person name="Gibbs R."/>
        </authorList>
    </citation>
    <scope>NUCLEOTIDE SEQUENCE [LARGE SCALE GENOMIC DNA]</scope>
    <source>
        <strain evidence="12 13">F0287</strain>
    </source>
</reference>
<protein>
    <recommendedName>
        <fullName evidence="9">Galactose-1-phosphate uridylyltransferase</fullName>
        <shortName evidence="9">Gal-1-P uridylyltransferase</shortName>
        <ecNumber evidence="9">2.7.7.12</ecNumber>
    </recommendedName>
    <alternativeName>
        <fullName evidence="9">UDP-glucose--hexose-1-phosphate uridylyltransferase</fullName>
    </alternativeName>
</protein>
<comment type="caution">
    <text evidence="12">The sequence shown here is derived from an EMBL/GenBank/DDBJ whole genome shotgun (WGS) entry which is preliminary data.</text>
</comment>
<evidence type="ECO:0000256" key="9">
    <source>
        <dbReference type="HAMAP-Rule" id="MF_00571"/>
    </source>
</evidence>
<dbReference type="eggNOG" id="COG4468">
    <property type="taxonomic scope" value="Bacteria"/>
</dbReference>
<sequence length="527" mass="60658">MKVYIEVEKLISYAVLHNLVKEDDRILVTNAVLESIGCDSYAEFTKEEQAQIAKEVAQITYPTEVLDRLVQWAVENGTLTTDTLTFRDLLNSKIMGQVLPRTSVIRKDFWHTYQRSKEQATQQFYELNKQSNYIRTDRISKNILWEHNSPYGNLEITINLSKPEKDPRDIAAQKDVVATNYPKCLLCKENEGYMGRVNHAGRQNLRTIKLDLANEEWFFQYSPYIYYNEHCIVFSSEHRPMKIDKACFEHVLGFVEQFPHYFLSSNADLPIVGGSILSHDHFQGGRHVFPMEKATIKERVSFKGFEDVEAGIVNWPMSVLRLRGEKDRLIALADVILQSWINYSDESLGIYSHTEGVRHNTVNPVARFKNGKYELDLALRNNRTDTEHPMGIFHPYEHLHNIKKENIGIIEVMGLAILPGRLKTEMASIKTLLSEAITAGNTFSTVYTQMNADSALQKHTQWLERYVSSCPTPLSIENLDNFINRSIGNTFCEVLENCGVFKHTPKGEEGFRRFVAQVKCEPHRQIN</sequence>
<name>E4MNW7_CAPOC</name>
<dbReference type="Proteomes" id="UP000005391">
    <property type="component" value="Unassembled WGS sequence"/>
</dbReference>
<evidence type="ECO:0000259" key="10">
    <source>
        <dbReference type="Pfam" id="PF01087"/>
    </source>
</evidence>
<evidence type="ECO:0000256" key="8">
    <source>
        <dbReference type="ARBA" id="ARBA00023277"/>
    </source>
</evidence>
<evidence type="ECO:0000256" key="7">
    <source>
        <dbReference type="ARBA" id="ARBA00023144"/>
    </source>
</evidence>
<keyword evidence="8 9" id="KW-0119">Carbohydrate metabolism</keyword>
<keyword evidence="4 9" id="KW-0963">Cytoplasm</keyword>
<dbReference type="HAMAP" id="MF_00571">
    <property type="entry name" value="GalP_UDP_trans"/>
    <property type="match status" value="1"/>
</dbReference>
<feature type="domain" description="Galactose-1-phosphate uridyl transferase C-terminal" evidence="11">
    <location>
        <begin position="256"/>
        <end position="429"/>
    </location>
</feature>
<evidence type="ECO:0000259" key="11">
    <source>
        <dbReference type="Pfam" id="PF02744"/>
    </source>
</evidence>
<organism evidence="12 13">
    <name type="scientific">Capnocytophaga ochracea F0287</name>
    <dbReference type="NCBI Taxonomy" id="873517"/>
    <lineage>
        <taxon>Bacteria</taxon>
        <taxon>Pseudomonadati</taxon>
        <taxon>Bacteroidota</taxon>
        <taxon>Flavobacteriia</taxon>
        <taxon>Flavobacteriales</taxon>
        <taxon>Flavobacteriaceae</taxon>
        <taxon>Capnocytophaga</taxon>
    </lineage>
</organism>
<dbReference type="GO" id="GO:0008108">
    <property type="term" value="F:UDP-glucose:hexose-1-phosphate uridylyltransferase activity"/>
    <property type="evidence" value="ECO:0007669"/>
    <property type="project" value="UniProtKB-UniRule"/>
</dbReference>
<dbReference type="NCBIfam" id="NF003629">
    <property type="entry name" value="PRK05270.1-2"/>
    <property type="match status" value="1"/>
</dbReference>
<dbReference type="PROSITE" id="PS01163">
    <property type="entry name" value="GAL_P_UDP_TRANSF_II"/>
    <property type="match status" value="1"/>
</dbReference>
<dbReference type="PANTHER" id="PTHR39191">
    <property type="entry name" value="GALACTOSE-1-PHOSPHATE URIDYLYLTRANSFERASE"/>
    <property type="match status" value="1"/>
</dbReference>
<evidence type="ECO:0000256" key="2">
    <source>
        <dbReference type="ARBA" id="ARBA00004496"/>
    </source>
</evidence>
<dbReference type="InterPro" id="IPR023425">
    <property type="entry name" value="GalP_uridyl_Trfase_II_CS"/>
</dbReference>
<dbReference type="UniPathway" id="UPA00214"/>
<feature type="domain" description="Galactose-1-phosphate uridyl transferase N-terminal" evidence="10">
    <location>
        <begin position="41"/>
        <end position="240"/>
    </location>
</feature>
<dbReference type="PANTHER" id="PTHR39191:SF1">
    <property type="entry name" value="DUF4922 DOMAIN-CONTAINING PROTEIN"/>
    <property type="match status" value="1"/>
</dbReference>
<keyword evidence="6 9" id="KW-0548">Nucleotidyltransferase</keyword>
<dbReference type="EC" id="2.7.7.12" evidence="9"/>
<evidence type="ECO:0000256" key="5">
    <source>
        <dbReference type="ARBA" id="ARBA00022679"/>
    </source>
</evidence>
<dbReference type="Pfam" id="PF01087">
    <property type="entry name" value="GalP_UDP_transf"/>
    <property type="match status" value="1"/>
</dbReference>
<evidence type="ECO:0000256" key="6">
    <source>
        <dbReference type="ARBA" id="ARBA00022695"/>
    </source>
</evidence>
<dbReference type="InterPro" id="IPR005849">
    <property type="entry name" value="GalP_Utransf_N"/>
</dbReference>
<dbReference type="HOGENOM" id="CLU_047799_0_0_10"/>
<dbReference type="Pfam" id="PF02744">
    <property type="entry name" value="GalP_UDP_tr_C"/>
    <property type="match status" value="1"/>
</dbReference>
<evidence type="ECO:0000313" key="12">
    <source>
        <dbReference type="EMBL" id="EFS98570.1"/>
    </source>
</evidence>
<evidence type="ECO:0000313" key="13">
    <source>
        <dbReference type="Proteomes" id="UP000005391"/>
    </source>
</evidence>
<gene>
    <name evidence="9 12" type="primary">galT</name>
    <name evidence="12" type="ORF">HMPREF1977_0077</name>
</gene>
<evidence type="ECO:0000256" key="4">
    <source>
        <dbReference type="ARBA" id="ARBA00022490"/>
    </source>
</evidence>
<proteinExistence type="inferred from homology"/>
<dbReference type="PIRSF" id="PIRSF006005">
    <property type="entry name" value="GalT_BS"/>
    <property type="match status" value="1"/>
</dbReference>
<comment type="subcellular location">
    <subcellularLocation>
        <location evidence="2 9">Cytoplasm</location>
    </subcellularLocation>
</comment>
<evidence type="ECO:0000256" key="1">
    <source>
        <dbReference type="ARBA" id="ARBA00001107"/>
    </source>
</evidence>
<comment type="pathway">
    <text evidence="9">Carbohydrate metabolism; galactose metabolism.</text>
</comment>
<keyword evidence="7 9" id="KW-0299">Galactose metabolism</keyword>
<dbReference type="RefSeq" id="WP_002670981.1">
    <property type="nucleotide sequence ID" value="NZ_GL573160.1"/>
</dbReference>
<comment type="catalytic activity">
    <reaction evidence="1 9">
        <text>alpha-D-galactose 1-phosphate + UDP-alpha-D-glucose = alpha-D-glucose 1-phosphate + UDP-alpha-D-galactose</text>
        <dbReference type="Rhea" id="RHEA:13989"/>
        <dbReference type="ChEBI" id="CHEBI:58336"/>
        <dbReference type="ChEBI" id="CHEBI:58601"/>
        <dbReference type="ChEBI" id="CHEBI:58885"/>
        <dbReference type="ChEBI" id="CHEBI:66914"/>
        <dbReference type="EC" id="2.7.7.12"/>
    </reaction>
</comment>
<dbReference type="InterPro" id="IPR000766">
    <property type="entry name" value="GalP_uridyl_Trfase_II"/>
</dbReference>
<dbReference type="AlphaFoldDB" id="E4MNW7"/>
<evidence type="ECO:0000256" key="3">
    <source>
        <dbReference type="ARBA" id="ARBA00008706"/>
    </source>
</evidence>
<dbReference type="EMBL" id="AEOH01000003">
    <property type="protein sequence ID" value="EFS98570.1"/>
    <property type="molecule type" value="Genomic_DNA"/>
</dbReference>
<comment type="similarity">
    <text evidence="3 9">Belongs to the galactose-1-phosphate uridylyltransferase type 2 family.</text>
</comment>
<dbReference type="GO" id="GO:0006012">
    <property type="term" value="P:galactose metabolic process"/>
    <property type="evidence" value="ECO:0007669"/>
    <property type="project" value="UniProtKB-UniRule"/>
</dbReference>